<evidence type="ECO:0000256" key="2">
    <source>
        <dbReference type="ARBA" id="ARBA00023315"/>
    </source>
</evidence>
<dbReference type="CDD" id="cd04301">
    <property type="entry name" value="NAT_SF"/>
    <property type="match status" value="1"/>
</dbReference>
<keyword evidence="1" id="KW-0808">Transferase</keyword>
<protein>
    <submittedName>
        <fullName evidence="4">GNAT family N-acetyltransferase</fullName>
    </submittedName>
</protein>
<dbReference type="GO" id="GO:0016747">
    <property type="term" value="F:acyltransferase activity, transferring groups other than amino-acyl groups"/>
    <property type="evidence" value="ECO:0007669"/>
    <property type="project" value="InterPro"/>
</dbReference>
<dbReference type="PANTHER" id="PTHR43877">
    <property type="entry name" value="AMINOALKYLPHOSPHONATE N-ACETYLTRANSFERASE-RELATED-RELATED"/>
    <property type="match status" value="1"/>
</dbReference>
<evidence type="ECO:0000313" key="4">
    <source>
        <dbReference type="EMBL" id="QSE98852.1"/>
    </source>
</evidence>
<sequence>MIEILKTDSSHSDFQVLVKQLDAYLAEIDGEEHSFYHQYNKVDALKHVVVIYENNQPVGCGAFKELDSNTVEIKRMYVLPEQRGKGYATKILKALENWAAESEYQSCKLETGRRMPDAVAFYQSQGYAPIPNYGQYVGVENSVCFEKQLSQ</sequence>
<reference evidence="4" key="1">
    <citation type="submission" date="2021-02" db="EMBL/GenBank/DDBJ databases">
        <title>Fulvivirga sp. S481 isolated from sea water.</title>
        <authorList>
            <person name="Bae S.S."/>
            <person name="Baek K."/>
        </authorList>
    </citation>
    <scope>NUCLEOTIDE SEQUENCE</scope>
    <source>
        <strain evidence="4">S481</strain>
    </source>
</reference>
<evidence type="ECO:0000259" key="3">
    <source>
        <dbReference type="PROSITE" id="PS51186"/>
    </source>
</evidence>
<gene>
    <name evidence="4" type="ORF">JR347_07165</name>
</gene>
<dbReference type="RefSeq" id="WP_205723366.1">
    <property type="nucleotide sequence ID" value="NZ_CP070608.1"/>
</dbReference>
<dbReference type="Pfam" id="PF00583">
    <property type="entry name" value="Acetyltransf_1"/>
    <property type="match status" value="1"/>
</dbReference>
<proteinExistence type="predicted"/>
<organism evidence="4 5">
    <name type="scientific">Fulvivirga lutea</name>
    <dbReference type="NCBI Taxonomy" id="2810512"/>
    <lineage>
        <taxon>Bacteria</taxon>
        <taxon>Pseudomonadati</taxon>
        <taxon>Bacteroidota</taxon>
        <taxon>Cytophagia</taxon>
        <taxon>Cytophagales</taxon>
        <taxon>Fulvivirgaceae</taxon>
        <taxon>Fulvivirga</taxon>
    </lineage>
</organism>
<dbReference type="Proteomes" id="UP000662783">
    <property type="component" value="Chromosome"/>
</dbReference>
<keyword evidence="2" id="KW-0012">Acyltransferase</keyword>
<dbReference type="SUPFAM" id="SSF55729">
    <property type="entry name" value="Acyl-CoA N-acyltransferases (Nat)"/>
    <property type="match status" value="1"/>
</dbReference>
<dbReference type="EMBL" id="CP070608">
    <property type="protein sequence ID" value="QSE98852.1"/>
    <property type="molecule type" value="Genomic_DNA"/>
</dbReference>
<keyword evidence="5" id="KW-1185">Reference proteome</keyword>
<dbReference type="PANTHER" id="PTHR43877:SF2">
    <property type="entry name" value="AMINOALKYLPHOSPHONATE N-ACETYLTRANSFERASE-RELATED"/>
    <property type="match status" value="1"/>
</dbReference>
<name>A0A974WKH8_9BACT</name>
<evidence type="ECO:0000256" key="1">
    <source>
        <dbReference type="ARBA" id="ARBA00022679"/>
    </source>
</evidence>
<dbReference type="InterPro" id="IPR000182">
    <property type="entry name" value="GNAT_dom"/>
</dbReference>
<dbReference type="InterPro" id="IPR050832">
    <property type="entry name" value="Bact_Acetyltransf"/>
</dbReference>
<dbReference type="InterPro" id="IPR016181">
    <property type="entry name" value="Acyl_CoA_acyltransferase"/>
</dbReference>
<evidence type="ECO:0000313" key="5">
    <source>
        <dbReference type="Proteomes" id="UP000662783"/>
    </source>
</evidence>
<dbReference type="KEGG" id="fuv:JR347_07165"/>
<accession>A0A974WKH8</accession>
<dbReference type="Gene3D" id="3.40.630.30">
    <property type="match status" value="1"/>
</dbReference>
<feature type="domain" description="N-acetyltransferase" evidence="3">
    <location>
        <begin position="1"/>
        <end position="150"/>
    </location>
</feature>
<dbReference type="PROSITE" id="PS51186">
    <property type="entry name" value="GNAT"/>
    <property type="match status" value="1"/>
</dbReference>
<dbReference type="AlphaFoldDB" id="A0A974WKH8"/>